<keyword evidence="2" id="KW-1133">Transmembrane helix</keyword>
<dbReference type="InterPro" id="IPR054603">
    <property type="entry name" value="CR_prot_dom_plant"/>
</dbReference>
<keyword evidence="4" id="KW-0418">Kinase</keyword>
<feature type="compositionally biased region" description="Low complexity" evidence="1">
    <location>
        <begin position="50"/>
        <end position="60"/>
    </location>
</feature>
<dbReference type="AlphaFoldDB" id="A0A1J3DND6"/>
<dbReference type="Pfam" id="PF22812">
    <property type="entry name" value="CR_prot_dom_plant"/>
    <property type="match status" value="1"/>
</dbReference>
<evidence type="ECO:0000313" key="4">
    <source>
        <dbReference type="EMBL" id="JAU21474.1"/>
    </source>
</evidence>
<feature type="region of interest" description="Disordered" evidence="1">
    <location>
        <begin position="32"/>
        <end position="65"/>
    </location>
</feature>
<dbReference type="EMBL" id="GEVI01010846">
    <property type="protein sequence ID" value="JAU21474.1"/>
    <property type="molecule type" value="Transcribed_RNA"/>
</dbReference>
<sequence>MLLNRVGRRLLWPSCSARYELYPFYNEIAVNTPPPPPPSQQALPPPSPPTNASTSPVSSTLRPGKRGRSNVLVVAIVVPIIMAVLFFIAGYCFLAKRAKRT</sequence>
<evidence type="ECO:0000259" key="3">
    <source>
        <dbReference type="Pfam" id="PF22812"/>
    </source>
</evidence>
<reference evidence="4" key="1">
    <citation type="submission" date="2016-07" db="EMBL/GenBank/DDBJ databases">
        <title>De novo transcriptome assembly of four accessions of the metal hyperaccumulator plant Noccaea caerulescens.</title>
        <authorList>
            <person name="Blande D."/>
            <person name="Halimaa P."/>
            <person name="Tervahauta A.I."/>
            <person name="Aarts M.G."/>
            <person name="Karenlampi S.O."/>
        </authorList>
    </citation>
    <scope>NUCLEOTIDE SEQUENCE</scope>
</reference>
<keyword evidence="4" id="KW-0675">Receptor</keyword>
<evidence type="ECO:0000256" key="2">
    <source>
        <dbReference type="SAM" id="Phobius"/>
    </source>
</evidence>
<organism evidence="4">
    <name type="scientific">Noccaea caerulescens</name>
    <name type="common">Alpine penny-cress</name>
    <name type="synonym">Thlaspi caerulescens</name>
    <dbReference type="NCBI Taxonomy" id="107243"/>
    <lineage>
        <taxon>Eukaryota</taxon>
        <taxon>Viridiplantae</taxon>
        <taxon>Streptophyta</taxon>
        <taxon>Embryophyta</taxon>
        <taxon>Tracheophyta</taxon>
        <taxon>Spermatophyta</taxon>
        <taxon>Magnoliopsida</taxon>
        <taxon>eudicotyledons</taxon>
        <taxon>Gunneridae</taxon>
        <taxon>Pentapetalae</taxon>
        <taxon>rosids</taxon>
        <taxon>malvids</taxon>
        <taxon>Brassicales</taxon>
        <taxon>Brassicaceae</taxon>
        <taxon>Coluteocarpeae</taxon>
        <taxon>Noccaea</taxon>
    </lineage>
</organism>
<dbReference type="GO" id="GO:0016301">
    <property type="term" value="F:kinase activity"/>
    <property type="evidence" value="ECO:0007669"/>
    <property type="project" value="UniProtKB-KW"/>
</dbReference>
<name>A0A1J3DND6_NOCCA</name>
<feature type="domain" description="Plant cysteine-rich protein" evidence="3">
    <location>
        <begin position="31"/>
        <end position="99"/>
    </location>
</feature>
<protein>
    <submittedName>
        <fullName evidence="4">Cysteine-rich receptor-like protein kinase 6</fullName>
    </submittedName>
</protein>
<gene>
    <name evidence="4" type="ORF">GA_TR19316_c17_g1_i1_g.63784</name>
</gene>
<feature type="compositionally biased region" description="Pro residues" evidence="1">
    <location>
        <begin position="32"/>
        <end position="49"/>
    </location>
</feature>
<proteinExistence type="predicted"/>
<keyword evidence="2" id="KW-0472">Membrane</keyword>
<keyword evidence="2" id="KW-0812">Transmembrane</keyword>
<keyword evidence="4" id="KW-0808">Transferase</keyword>
<accession>A0A1J3DND6</accession>
<feature type="transmembrane region" description="Helical" evidence="2">
    <location>
        <begin position="71"/>
        <end position="94"/>
    </location>
</feature>
<evidence type="ECO:0000256" key="1">
    <source>
        <dbReference type="SAM" id="MobiDB-lite"/>
    </source>
</evidence>